<keyword evidence="3" id="KW-1185">Reference proteome</keyword>
<gene>
    <name evidence="2" type="ORF">HL667_33415</name>
</gene>
<protein>
    <submittedName>
        <fullName evidence="2">Uncharacterized protein</fullName>
    </submittedName>
</protein>
<comment type="caution">
    <text evidence="2">The sequence shown here is derived from an EMBL/GenBank/DDBJ whole genome shotgun (WGS) entry which is preliminary data.</text>
</comment>
<dbReference type="RefSeq" id="WP_172115417.1">
    <property type="nucleotide sequence ID" value="NZ_JABFDN010000027.1"/>
</dbReference>
<keyword evidence="1" id="KW-1133">Transmembrane helix</keyword>
<sequence length="232" mass="25476">MTMFSVRSARPSNGHGHAVLIMIGCMLTAAAVAVVAYLLWPTWRAGAFKGPERLPVSIGGTIFNVPAAAIRVKIQRHTGPQERVDLGFDYPSLTPPEAPHHVSADQIDRAPHPIDRIFVSISAHHDALSPEARLKTIYPRYLNSAPVSVQDGLTMRGFRAGTPYDVEDLFAAEQPALVARCTRDASTPGMCLSERRIEGADLVFRFPRSWLSQWQDVAAAMERLTAQMHAVK</sequence>
<name>A0ABX2CP14_9BRAD</name>
<dbReference type="Proteomes" id="UP000886476">
    <property type="component" value="Unassembled WGS sequence"/>
</dbReference>
<dbReference type="PROSITE" id="PS51257">
    <property type="entry name" value="PROKAR_LIPOPROTEIN"/>
    <property type="match status" value="1"/>
</dbReference>
<organism evidence="2 3">
    <name type="scientific">Bradyrhizobium aeschynomenes</name>
    <dbReference type="NCBI Taxonomy" id="2734909"/>
    <lineage>
        <taxon>Bacteria</taxon>
        <taxon>Pseudomonadati</taxon>
        <taxon>Pseudomonadota</taxon>
        <taxon>Alphaproteobacteria</taxon>
        <taxon>Hyphomicrobiales</taxon>
        <taxon>Nitrobacteraceae</taxon>
        <taxon>Bradyrhizobium</taxon>
    </lineage>
</organism>
<dbReference type="EMBL" id="JABFDN010000027">
    <property type="protein sequence ID" value="NPU69931.1"/>
    <property type="molecule type" value="Genomic_DNA"/>
</dbReference>
<reference evidence="2" key="1">
    <citation type="submission" date="2020-05" db="EMBL/GenBank/DDBJ databases">
        <title>Nod-independent and nitrogen-fixing Bradyrhizobium aeschynomene sp. nov. isolated from nodules of Aeschynomene indica.</title>
        <authorList>
            <person name="Zhang Z."/>
        </authorList>
    </citation>
    <scope>NUCLEOTIDE SEQUENCE</scope>
    <source>
        <strain evidence="2">83012</strain>
    </source>
</reference>
<evidence type="ECO:0000256" key="1">
    <source>
        <dbReference type="SAM" id="Phobius"/>
    </source>
</evidence>
<keyword evidence="1" id="KW-0472">Membrane</keyword>
<proteinExistence type="predicted"/>
<accession>A0ABX2CP14</accession>
<evidence type="ECO:0000313" key="3">
    <source>
        <dbReference type="Proteomes" id="UP000886476"/>
    </source>
</evidence>
<evidence type="ECO:0000313" key="2">
    <source>
        <dbReference type="EMBL" id="NPU69931.1"/>
    </source>
</evidence>
<feature type="transmembrane region" description="Helical" evidence="1">
    <location>
        <begin position="20"/>
        <end position="40"/>
    </location>
</feature>
<keyword evidence="1" id="KW-0812">Transmembrane</keyword>